<accession>A0A319CE20</accession>
<dbReference type="RefSeq" id="XP_025487003.1">
    <property type="nucleotide sequence ID" value="XM_025631857.1"/>
</dbReference>
<dbReference type="OrthoDB" id="1601230at2759"/>
<dbReference type="VEuPathDB" id="FungiDB:BO82DRAFT_295305"/>
<dbReference type="SMART" id="SM00886">
    <property type="entry name" value="Dabb"/>
    <property type="match status" value="1"/>
</dbReference>
<dbReference type="PANTHER" id="PTHR33178">
    <property type="match status" value="1"/>
</dbReference>
<evidence type="ECO:0000259" key="2">
    <source>
        <dbReference type="PROSITE" id="PS51502"/>
    </source>
</evidence>
<name>A0A319CE20_9EURO</name>
<gene>
    <name evidence="3" type="ORF">BO82DRAFT_295305</name>
</gene>
<reference evidence="3 4" key="1">
    <citation type="submission" date="2016-12" db="EMBL/GenBank/DDBJ databases">
        <title>The genomes of Aspergillus section Nigri reveals drivers in fungal speciation.</title>
        <authorList>
            <consortium name="DOE Joint Genome Institute"/>
            <person name="Vesth T.C."/>
            <person name="Nybo J."/>
            <person name="Theobald S."/>
            <person name="Brandl J."/>
            <person name="Frisvad J.C."/>
            <person name="Nielsen K.F."/>
            <person name="Lyhne E.K."/>
            <person name="Kogle M.E."/>
            <person name="Kuo A."/>
            <person name="Riley R."/>
            <person name="Clum A."/>
            <person name="Nolan M."/>
            <person name="Lipzen A."/>
            <person name="Salamov A."/>
            <person name="Henrissat B."/>
            <person name="Wiebenga A."/>
            <person name="De Vries R.P."/>
            <person name="Grigoriev I.V."/>
            <person name="Mortensen U.H."/>
            <person name="Andersen M.R."/>
            <person name="Baker S.E."/>
        </authorList>
    </citation>
    <scope>NUCLEOTIDE SEQUENCE [LARGE SCALE GENOMIC DNA]</scope>
    <source>
        <strain evidence="3 4">CBS 121591</strain>
    </source>
</reference>
<dbReference type="SUPFAM" id="SSF54909">
    <property type="entry name" value="Dimeric alpha+beta barrel"/>
    <property type="match status" value="1"/>
</dbReference>
<dbReference type="Gene3D" id="3.30.70.100">
    <property type="match status" value="1"/>
</dbReference>
<sequence length="111" mass="12315">MGSVTHIVQLQFRKDVDAATVQDAIQRMLNLKEKCIHPETGKPYIVSSTGGKECSIEGMQDGITHVFVVVFASVADRDYYAQKDQAHLDYGASLLPIVEKVLVVDFAQNIY</sequence>
<comment type="subunit">
    <text evidence="1">Homodimer.</text>
</comment>
<dbReference type="PROSITE" id="PS51502">
    <property type="entry name" value="S_R_A_B_BARREL"/>
    <property type="match status" value="1"/>
</dbReference>
<dbReference type="Pfam" id="PF07876">
    <property type="entry name" value="Dabb"/>
    <property type="match status" value="1"/>
</dbReference>
<dbReference type="STRING" id="1448315.A0A319CE20"/>
<dbReference type="EMBL" id="KZ821750">
    <property type="protein sequence ID" value="PYH76803.1"/>
    <property type="molecule type" value="Genomic_DNA"/>
</dbReference>
<evidence type="ECO:0000313" key="4">
    <source>
        <dbReference type="Proteomes" id="UP000248340"/>
    </source>
</evidence>
<dbReference type="InterPro" id="IPR011008">
    <property type="entry name" value="Dimeric_a/b-barrel"/>
</dbReference>
<dbReference type="InterPro" id="IPR013097">
    <property type="entry name" value="Dabb"/>
</dbReference>
<dbReference type="GeneID" id="37134598"/>
<evidence type="ECO:0000313" key="3">
    <source>
        <dbReference type="EMBL" id="PYH76803.1"/>
    </source>
</evidence>
<keyword evidence="4" id="KW-1185">Reference proteome</keyword>
<organism evidence="3 4">
    <name type="scientific">Aspergillus uvarum CBS 121591</name>
    <dbReference type="NCBI Taxonomy" id="1448315"/>
    <lineage>
        <taxon>Eukaryota</taxon>
        <taxon>Fungi</taxon>
        <taxon>Dikarya</taxon>
        <taxon>Ascomycota</taxon>
        <taxon>Pezizomycotina</taxon>
        <taxon>Eurotiomycetes</taxon>
        <taxon>Eurotiomycetidae</taxon>
        <taxon>Eurotiales</taxon>
        <taxon>Aspergillaceae</taxon>
        <taxon>Aspergillus</taxon>
        <taxon>Aspergillus subgen. Circumdati</taxon>
    </lineage>
</organism>
<proteinExistence type="predicted"/>
<dbReference type="PANTHER" id="PTHR33178:SF10">
    <property type="entry name" value="STRESS-RESPONSE A_B BARREL DOMAIN-CONTAINING PROTEIN"/>
    <property type="match status" value="1"/>
</dbReference>
<feature type="domain" description="Stress-response A/B barrel" evidence="2">
    <location>
        <begin position="4"/>
        <end position="106"/>
    </location>
</feature>
<protein>
    <submittedName>
        <fullName evidence="3">Stress responsive A/B barrel domain protein</fullName>
    </submittedName>
</protein>
<dbReference type="AlphaFoldDB" id="A0A319CE20"/>
<dbReference type="Proteomes" id="UP000248340">
    <property type="component" value="Unassembled WGS sequence"/>
</dbReference>
<dbReference type="InterPro" id="IPR044662">
    <property type="entry name" value="HS1/DABB1-like"/>
</dbReference>
<evidence type="ECO:0000256" key="1">
    <source>
        <dbReference type="ARBA" id="ARBA00011738"/>
    </source>
</evidence>